<dbReference type="Gramene" id="TraesJUL6A03G03414120.1">
    <property type="protein sequence ID" value="TraesJUL6A03G03414120.1"/>
    <property type="gene ID" value="TraesJUL6A03G03414120"/>
</dbReference>
<proteinExistence type="predicted"/>
<dbReference type="OrthoDB" id="696757at2759"/>
<evidence type="ECO:0000313" key="1">
    <source>
        <dbReference type="EnsemblPlants" id="TraesCS6A02G335600.1"/>
    </source>
</evidence>
<dbReference type="Gramene" id="TraesCLE_scaffold_112892_01G000100.1">
    <property type="protein sequence ID" value="TraesCLE_scaffold_112892_01G000100.1"/>
    <property type="gene ID" value="TraesCLE_scaffold_112892_01G000100"/>
</dbReference>
<sequence length="67" mass="7398">MREWECRADEQRRVVAELMRLIGMPEGPVTLASTLLEEEAGAYLTDKESLATPTREIMAAAIESSSS</sequence>
<keyword evidence="2" id="KW-1185">Reference proteome</keyword>
<dbReference type="Gramene" id="TraesCS6A02G335600.1">
    <property type="protein sequence ID" value="TraesCS6A02G335600.1"/>
    <property type="gene ID" value="TraesCS6A02G335600"/>
</dbReference>
<reference evidence="1" key="1">
    <citation type="submission" date="2018-08" db="EMBL/GenBank/DDBJ databases">
        <authorList>
            <person name="Rossello M."/>
        </authorList>
    </citation>
    <scope>NUCLEOTIDE SEQUENCE [LARGE SCALE GENOMIC DNA]</scope>
    <source>
        <strain evidence="1">cv. Chinese Spring</strain>
    </source>
</reference>
<dbReference type="Gramene" id="TraesROB_scaffold_091825_01G000100.1">
    <property type="protein sequence ID" value="TraesROB_scaffold_091825_01G000100.1"/>
    <property type="gene ID" value="TraesROB_scaffold_091825_01G000100"/>
</dbReference>
<reference evidence="1" key="2">
    <citation type="submission" date="2018-10" db="UniProtKB">
        <authorList>
            <consortium name="EnsemblPlants"/>
        </authorList>
    </citation>
    <scope>IDENTIFICATION</scope>
</reference>
<dbReference type="Gramene" id="TraesWEE_scaffold_101571_01G000100.1">
    <property type="protein sequence ID" value="TraesWEE_scaffold_101571_01G000100.1"/>
    <property type="gene ID" value="TraesWEE_scaffold_101571_01G000100"/>
</dbReference>
<evidence type="ECO:0000313" key="2">
    <source>
        <dbReference type="Proteomes" id="UP000019116"/>
    </source>
</evidence>
<dbReference type="Proteomes" id="UP000019116">
    <property type="component" value="Chromosome 6A"/>
</dbReference>
<dbReference type="Gramene" id="TraesCS6A03G0865100.1">
    <property type="protein sequence ID" value="TraesCS6A03G0865100.1.CDS"/>
    <property type="gene ID" value="TraesCS6A03G0865100"/>
</dbReference>
<dbReference type="Gramene" id="TraesCAD_scaffold_008705_01G000100.1">
    <property type="protein sequence ID" value="TraesCAD_scaffold_008705_01G000100.1"/>
    <property type="gene ID" value="TraesCAD_scaffold_008705_01G000100"/>
</dbReference>
<accession>A0A3B6NV00</accession>
<dbReference type="AlphaFoldDB" id="A0A3B6NV00"/>
<name>A0A3B6NV00_WHEAT</name>
<organism evidence="1">
    <name type="scientific">Triticum aestivum</name>
    <name type="common">Wheat</name>
    <dbReference type="NCBI Taxonomy" id="4565"/>
    <lineage>
        <taxon>Eukaryota</taxon>
        <taxon>Viridiplantae</taxon>
        <taxon>Streptophyta</taxon>
        <taxon>Embryophyta</taxon>
        <taxon>Tracheophyta</taxon>
        <taxon>Spermatophyta</taxon>
        <taxon>Magnoliopsida</taxon>
        <taxon>Liliopsida</taxon>
        <taxon>Poales</taxon>
        <taxon>Poaceae</taxon>
        <taxon>BOP clade</taxon>
        <taxon>Pooideae</taxon>
        <taxon>Triticodae</taxon>
        <taxon>Triticeae</taxon>
        <taxon>Triticinae</taxon>
        <taxon>Triticum</taxon>
    </lineage>
</organism>
<protein>
    <submittedName>
        <fullName evidence="1">Uncharacterized protein</fullName>
    </submittedName>
</protein>
<dbReference type="EnsemblPlants" id="TraesCS6A02G335600.1">
    <property type="protein sequence ID" value="TraesCS6A02G335600.1"/>
    <property type="gene ID" value="TraesCS6A02G335600"/>
</dbReference>